<gene>
    <name evidence="1" type="ORF">FDP25_06945</name>
</gene>
<organism evidence="1 2">
    <name type="scientific">Roseovarius bejariae</name>
    <dbReference type="NCBI Taxonomy" id="2576383"/>
    <lineage>
        <taxon>Bacteria</taxon>
        <taxon>Pseudomonadati</taxon>
        <taxon>Pseudomonadota</taxon>
        <taxon>Alphaproteobacteria</taxon>
        <taxon>Rhodobacterales</taxon>
        <taxon>Roseobacteraceae</taxon>
        <taxon>Roseovarius</taxon>
    </lineage>
</organism>
<evidence type="ECO:0000313" key="1">
    <source>
        <dbReference type="EMBL" id="MRU15164.1"/>
    </source>
</evidence>
<dbReference type="RefSeq" id="WP_154150224.1">
    <property type="nucleotide sequence ID" value="NZ_SZWE01000001.1"/>
</dbReference>
<proteinExistence type="predicted"/>
<dbReference type="OrthoDB" id="453470at2"/>
<name>A0A844CYQ5_9RHOB</name>
<keyword evidence="2" id="KW-1185">Reference proteome</keyword>
<comment type="caution">
    <text evidence="1">The sequence shown here is derived from an EMBL/GenBank/DDBJ whole genome shotgun (WGS) entry which is preliminary data.</text>
</comment>
<protein>
    <submittedName>
        <fullName evidence="1">Uncharacterized protein</fullName>
    </submittedName>
</protein>
<accession>A0A844CYQ5</accession>
<evidence type="ECO:0000313" key="2">
    <source>
        <dbReference type="Proteomes" id="UP000564704"/>
    </source>
</evidence>
<reference evidence="1 2" key="1">
    <citation type="submission" date="2019-05" db="EMBL/GenBank/DDBJ databases">
        <title>Roseovarius bejariae sp. nov., a moderately halophylic bacterium isolated from a saline soil in Rambla Salada (Murcia).</title>
        <authorList>
            <person name="Castro D.J."/>
            <person name="Gomez-Altuve A."/>
            <person name="Reina J.C."/>
            <person name="Rodriguez M."/>
            <person name="Sampedro I."/>
            <person name="Llamas I."/>
            <person name="Martinez-Checa F."/>
        </authorList>
    </citation>
    <scope>NUCLEOTIDE SEQUENCE [LARGE SCALE GENOMIC DNA]</scope>
    <source>
        <strain evidence="1 2">A21</strain>
    </source>
</reference>
<sequence length="292" mass="31925">MTAPLHDMQDAPEWAQLGIVPGVALRAFGMRRSGNHAIADWIMRNAPGDHAVFLNNCKPGASPLDSFASIEVDGEKQAVRRARGNLPGETTRIGDGALLLVSYEDLSPADFGKKRQVSGAFNADLFDFDILIYRSFLNWSASLIKKLQSNPGYGPMRRVAIMLNTADRYARMLELVGTAPNNGMVPICYDRWFVDGAYREGVLGQLGLPVRDNAVGEVQSYGGGSSFQKDAAAPEELQTSERWRQMAQDADFRAFLSIAAREMDLMAQVEAHFPEDAARLIQGDLVASVSEG</sequence>
<dbReference type="Proteomes" id="UP000564704">
    <property type="component" value="Unassembled WGS sequence"/>
</dbReference>
<dbReference type="EMBL" id="SZWE01000001">
    <property type="protein sequence ID" value="MRU15164.1"/>
    <property type="molecule type" value="Genomic_DNA"/>
</dbReference>
<dbReference type="AlphaFoldDB" id="A0A844CYQ5"/>